<gene>
    <name evidence="1" type="ORF">DC041_0007036</name>
</gene>
<sequence length="69" mass="7642">MSSYDTDADSGDPVSLHCNADGIPPPFIYWRRTAGASSIIRNFGTVKSFSSRSYHDSQSAIINLQHCYE</sequence>
<organism evidence="1 2">
    <name type="scientific">Schistosoma bovis</name>
    <name type="common">Blood fluke</name>
    <dbReference type="NCBI Taxonomy" id="6184"/>
    <lineage>
        <taxon>Eukaryota</taxon>
        <taxon>Metazoa</taxon>
        <taxon>Spiralia</taxon>
        <taxon>Lophotrochozoa</taxon>
        <taxon>Platyhelminthes</taxon>
        <taxon>Trematoda</taxon>
        <taxon>Digenea</taxon>
        <taxon>Strigeidida</taxon>
        <taxon>Schistosomatoidea</taxon>
        <taxon>Schistosomatidae</taxon>
        <taxon>Schistosoma</taxon>
    </lineage>
</organism>
<dbReference type="AlphaFoldDB" id="A0A430PY49"/>
<comment type="caution">
    <text evidence="1">The sequence shown here is derived from an EMBL/GenBank/DDBJ whole genome shotgun (WGS) entry which is preliminary data.</text>
</comment>
<keyword evidence="2" id="KW-1185">Reference proteome</keyword>
<evidence type="ECO:0000313" key="1">
    <source>
        <dbReference type="EMBL" id="RTG80384.1"/>
    </source>
</evidence>
<dbReference type="SUPFAM" id="SSF48726">
    <property type="entry name" value="Immunoglobulin"/>
    <property type="match status" value="1"/>
</dbReference>
<dbReference type="STRING" id="6184.A0A430PY49"/>
<evidence type="ECO:0000313" key="2">
    <source>
        <dbReference type="Proteomes" id="UP000290809"/>
    </source>
</evidence>
<dbReference type="InterPro" id="IPR036179">
    <property type="entry name" value="Ig-like_dom_sf"/>
</dbReference>
<dbReference type="Gene3D" id="2.60.40.10">
    <property type="entry name" value="Immunoglobulins"/>
    <property type="match status" value="1"/>
</dbReference>
<dbReference type="EMBL" id="QMKO01004202">
    <property type="protein sequence ID" value="RTG80384.1"/>
    <property type="molecule type" value="Genomic_DNA"/>
</dbReference>
<protein>
    <recommendedName>
        <fullName evidence="3">Ig-like domain-containing protein</fullName>
    </recommendedName>
</protein>
<evidence type="ECO:0008006" key="3">
    <source>
        <dbReference type="Google" id="ProtNLM"/>
    </source>
</evidence>
<accession>A0A430PY49</accession>
<dbReference type="Proteomes" id="UP000290809">
    <property type="component" value="Unassembled WGS sequence"/>
</dbReference>
<proteinExistence type="predicted"/>
<dbReference type="InterPro" id="IPR013783">
    <property type="entry name" value="Ig-like_fold"/>
</dbReference>
<reference evidence="1 2" key="1">
    <citation type="journal article" date="2019" name="PLoS Pathog.">
        <title>Genome sequence of the bovine parasite Schistosoma bovis Tanzania.</title>
        <authorList>
            <person name="Oey H."/>
            <person name="Zakrzewski M."/>
            <person name="Gobert G."/>
            <person name="Gravermann K."/>
            <person name="Stoye J."/>
            <person name="Jones M."/>
            <person name="Mcmanus D."/>
            <person name="Krause L."/>
        </authorList>
    </citation>
    <scope>NUCLEOTIDE SEQUENCE [LARGE SCALE GENOMIC DNA]</scope>
    <source>
        <strain evidence="1 2">TAN1997</strain>
    </source>
</reference>
<name>A0A430PY49_SCHBO</name>